<evidence type="ECO:0000256" key="10">
    <source>
        <dbReference type="SAM" id="Phobius"/>
    </source>
</evidence>
<feature type="domain" description="E3 ubiquitin-protein ligase synoviolin-like TPR repeats" evidence="11">
    <location>
        <begin position="6"/>
        <end position="214"/>
    </location>
</feature>
<keyword evidence="9 10" id="KW-0472">Membrane</keyword>
<dbReference type="OrthoDB" id="4113047at2759"/>
<evidence type="ECO:0000256" key="8">
    <source>
        <dbReference type="ARBA" id="ARBA00022989"/>
    </source>
</evidence>
<dbReference type="InterPro" id="IPR057992">
    <property type="entry name" value="TPR_SYVN1_N"/>
</dbReference>
<keyword evidence="8 10" id="KW-1133">Transmembrane helix</keyword>
<protein>
    <recommendedName>
        <fullName evidence="11">E3 ubiquitin-protein ligase synoviolin-like TPR repeats domain-containing protein</fullName>
    </recommendedName>
</protein>
<accession>A0A072P4W2</accession>
<evidence type="ECO:0000256" key="1">
    <source>
        <dbReference type="ARBA" id="ARBA00004370"/>
    </source>
</evidence>
<keyword evidence="4 10" id="KW-0812">Transmembrane</keyword>
<dbReference type="STRING" id="1182545.A0A072P4W2"/>
<organism evidence="12 13">
    <name type="scientific">Exophiala aquamarina CBS 119918</name>
    <dbReference type="NCBI Taxonomy" id="1182545"/>
    <lineage>
        <taxon>Eukaryota</taxon>
        <taxon>Fungi</taxon>
        <taxon>Dikarya</taxon>
        <taxon>Ascomycota</taxon>
        <taxon>Pezizomycotina</taxon>
        <taxon>Eurotiomycetes</taxon>
        <taxon>Chaetothyriomycetidae</taxon>
        <taxon>Chaetothyriales</taxon>
        <taxon>Herpotrichiellaceae</taxon>
        <taxon>Exophiala</taxon>
    </lineage>
</organism>
<evidence type="ECO:0000256" key="7">
    <source>
        <dbReference type="ARBA" id="ARBA00022833"/>
    </source>
</evidence>
<dbReference type="Proteomes" id="UP000027920">
    <property type="component" value="Unassembled WGS sequence"/>
</dbReference>
<keyword evidence="5" id="KW-0479">Metal-binding</keyword>
<evidence type="ECO:0000256" key="2">
    <source>
        <dbReference type="ARBA" id="ARBA00004906"/>
    </source>
</evidence>
<keyword evidence="13" id="KW-1185">Reference proteome</keyword>
<evidence type="ECO:0000256" key="6">
    <source>
        <dbReference type="ARBA" id="ARBA00022771"/>
    </source>
</evidence>
<evidence type="ECO:0000256" key="9">
    <source>
        <dbReference type="ARBA" id="ARBA00023136"/>
    </source>
</evidence>
<reference evidence="12 13" key="1">
    <citation type="submission" date="2013-03" db="EMBL/GenBank/DDBJ databases">
        <title>The Genome Sequence of Exophiala aquamarina CBS 119918.</title>
        <authorList>
            <consortium name="The Broad Institute Genomics Platform"/>
            <person name="Cuomo C."/>
            <person name="de Hoog S."/>
            <person name="Gorbushina A."/>
            <person name="Walker B."/>
            <person name="Young S.K."/>
            <person name="Zeng Q."/>
            <person name="Gargeya S."/>
            <person name="Fitzgerald M."/>
            <person name="Haas B."/>
            <person name="Abouelleil A."/>
            <person name="Allen A.W."/>
            <person name="Alvarado L."/>
            <person name="Arachchi H.M."/>
            <person name="Berlin A.M."/>
            <person name="Chapman S.B."/>
            <person name="Gainer-Dewar J."/>
            <person name="Goldberg J."/>
            <person name="Griggs A."/>
            <person name="Gujja S."/>
            <person name="Hansen M."/>
            <person name="Howarth C."/>
            <person name="Imamovic A."/>
            <person name="Ireland A."/>
            <person name="Larimer J."/>
            <person name="McCowan C."/>
            <person name="Murphy C."/>
            <person name="Pearson M."/>
            <person name="Poon T.W."/>
            <person name="Priest M."/>
            <person name="Roberts A."/>
            <person name="Saif S."/>
            <person name="Shea T."/>
            <person name="Sisk P."/>
            <person name="Sykes S."/>
            <person name="Wortman J."/>
            <person name="Nusbaum C."/>
            <person name="Birren B."/>
        </authorList>
    </citation>
    <scope>NUCLEOTIDE SEQUENCE [LARGE SCALE GENOMIC DNA]</scope>
    <source>
        <strain evidence="12 13">CBS 119918</strain>
    </source>
</reference>
<keyword evidence="7" id="KW-0862">Zinc</keyword>
<dbReference type="RefSeq" id="XP_013256868.1">
    <property type="nucleotide sequence ID" value="XM_013401414.1"/>
</dbReference>
<comment type="subcellular location">
    <subcellularLocation>
        <location evidence="1">Membrane</location>
    </subcellularLocation>
</comment>
<dbReference type="EMBL" id="AMGV01000010">
    <property type="protein sequence ID" value="KEF54278.1"/>
    <property type="molecule type" value="Genomic_DNA"/>
</dbReference>
<gene>
    <name evidence="12" type="ORF">A1O9_09444</name>
</gene>
<evidence type="ECO:0000256" key="3">
    <source>
        <dbReference type="ARBA" id="ARBA00022679"/>
    </source>
</evidence>
<feature type="transmembrane region" description="Helical" evidence="10">
    <location>
        <begin position="143"/>
        <end position="164"/>
    </location>
</feature>
<sequence length="219" mass="24667">MTLELLGESKAELMAVANILLLIAALFVLSLQHCVYGQLPCDEVEDIFEKYIIKTTETLMASYMVGERLDIYYILNFVTLSSARVWAWMTVGRVTFVEQQPLMAWKWRAQFFISLPLTVMFDIMMFVHAANTMHSTARRSTPMFAFEFADLVLLSSSITVRYLLCISNLGCLSYKTGAEVLALPPPDGEKEALVVESEGSNGSGSWLFYAELWTGKDKL</sequence>
<dbReference type="VEuPathDB" id="FungiDB:A1O9_09444"/>
<dbReference type="GeneID" id="25284353"/>
<evidence type="ECO:0000256" key="5">
    <source>
        <dbReference type="ARBA" id="ARBA00022723"/>
    </source>
</evidence>
<dbReference type="Pfam" id="PF25563">
    <property type="entry name" value="TPR_SYVN1_N"/>
    <property type="match status" value="1"/>
</dbReference>
<feature type="transmembrane region" description="Helical" evidence="10">
    <location>
        <begin position="109"/>
        <end position="131"/>
    </location>
</feature>
<evidence type="ECO:0000313" key="13">
    <source>
        <dbReference type="Proteomes" id="UP000027920"/>
    </source>
</evidence>
<keyword evidence="6" id="KW-0863">Zinc-finger</keyword>
<name>A0A072P4W2_9EURO</name>
<proteinExistence type="predicted"/>
<evidence type="ECO:0000313" key="12">
    <source>
        <dbReference type="EMBL" id="KEF54278.1"/>
    </source>
</evidence>
<keyword evidence="3" id="KW-0808">Transferase</keyword>
<dbReference type="AlphaFoldDB" id="A0A072P4W2"/>
<dbReference type="HOGENOM" id="CLU_1261518_0_0_1"/>
<evidence type="ECO:0000259" key="11">
    <source>
        <dbReference type="Pfam" id="PF25563"/>
    </source>
</evidence>
<evidence type="ECO:0000256" key="4">
    <source>
        <dbReference type="ARBA" id="ARBA00022692"/>
    </source>
</evidence>
<comment type="pathway">
    <text evidence="2">Protein modification; protein ubiquitination.</text>
</comment>
<comment type="caution">
    <text evidence="12">The sequence shown here is derived from an EMBL/GenBank/DDBJ whole genome shotgun (WGS) entry which is preliminary data.</text>
</comment>
<feature type="transmembrane region" description="Helical" evidence="10">
    <location>
        <begin position="71"/>
        <end position="89"/>
    </location>
</feature>
<feature type="transmembrane region" description="Helical" evidence="10">
    <location>
        <begin position="13"/>
        <end position="31"/>
    </location>
</feature>